<comment type="subunit">
    <text evidence="11">Component of the ubiquinol-cytochrome c oxidoreductase (cytochrome b-c1 complex, complex III, CIII), a multisubunit enzyme composed of 3 respiratory subunits cytochrome b, cytochrome c1 and Rieske protein, 2 core protein subunits, and additional low-molecular weight protein subunits. The complex exists as an obligatory dimer and forms supercomplexes (SCs) in the inner mitochondrial membrane with cytochrome c oxidase (complex IV, CIV).</text>
</comment>
<comment type="caution">
    <text evidence="12">The sequence shown here is derived from an EMBL/GenBank/DDBJ whole genome shotgun (WGS) entry which is preliminary data.</text>
</comment>
<evidence type="ECO:0000256" key="2">
    <source>
        <dbReference type="ARBA" id="ARBA00007668"/>
    </source>
</evidence>
<keyword evidence="3 11" id="KW-0813">Transport</keyword>
<gene>
    <name evidence="12" type="ORF">B0J12DRAFT_703084</name>
</gene>
<comment type="similarity">
    <text evidence="2 11">Belongs to the UQCRQ/QCR8 family.</text>
</comment>
<keyword evidence="13" id="KW-1185">Reference proteome</keyword>
<comment type="function">
    <text evidence="11">Component of the ubiquinol-cytochrome c oxidoreductase, a multisubunit transmembrane complex that is part of the mitochondrial electron transport chain which drives oxidative phosphorylation. The complex plays an important role in the uptake of multiple carbon sources present in different host niches.</text>
</comment>
<evidence type="ECO:0000313" key="13">
    <source>
        <dbReference type="Proteomes" id="UP000774617"/>
    </source>
</evidence>
<keyword evidence="7 11" id="KW-0249">Electron transport</keyword>
<dbReference type="PANTHER" id="PTHR12119">
    <property type="entry name" value="UBIQUINOL-CYTOCHROME C REDUCTASE COMPLEX UBIQUINONE-BINDING PROTEIN QP-C"/>
    <property type="match status" value="1"/>
</dbReference>
<evidence type="ECO:0000256" key="11">
    <source>
        <dbReference type="RuleBase" id="RU368118"/>
    </source>
</evidence>
<dbReference type="InterPro" id="IPR036642">
    <property type="entry name" value="Cyt_bc1_su8_sf"/>
</dbReference>
<keyword evidence="9 11" id="KW-0496">Mitochondrion</keyword>
<evidence type="ECO:0000256" key="3">
    <source>
        <dbReference type="ARBA" id="ARBA00022448"/>
    </source>
</evidence>
<name>A0ABQ8FZZ5_9PEZI</name>
<dbReference type="InterPro" id="IPR004205">
    <property type="entry name" value="Cyt_bc1_su8"/>
</dbReference>
<evidence type="ECO:0000256" key="8">
    <source>
        <dbReference type="ARBA" id="ARBA00022989"/>
    </source>
</evidence>
<dbReference type="EMBL" id="JAGTJR010000032">
    <property type="protein sequence ID" value="KAH7038939.1"/>
    <property type="molecule type" value="Genomic_DNA"/>
</dbReference>
<comment type="subcellular location">
    <subcellularLocation>
        <location evidence="1 11">Mitochondrion inner membrane</location>
        <topology evidence="1 11">Single-pass membrane protein</topology>
    </subcellularLocation>
</comment>
<keyword evidence="8" id="KW-1133">Transmembrane helix</keyword>
<dbReference type="SUPFAM" id="SSF81508">
    <property type="entry name" value="Ubiquinone-binding protein QP-C of cytochrome bc1 complex (Ubiquinol-cytochrome c reductase)"/>
    <property type="match status" value="1"/>
</dbReference>
<evidence type="ECO:0000256" key="10">
    <source>
        <dbReference type="ARBA" id="ARBA00023136"/>
    </source>
</evidence>
<reference evidence="12 13" key="1">
    <citation type="journal article" date="2021" name="Nat. Commun.">
        <title>Genetic determinants of endophytism in the Arabidopsis root mycobiome.</title>
        <authorList>
            <person name="Mesny F."/>
            <person name="Miyauchi S."/>
            <person name="Thiergart T."/>
            <person name="Pickel B."/>
            <person name="Atanasova L."/>
            <person name="Karlsson M."/>
            <person name="Huettel B."/>
            <person name="Barry K.W."/>
            <person name="Haridas S."/>
            <person name="Chen C."/>
            <person name="Bauer D."/>
            <person name="Andreopoulos W."/>
            <person name="Pangilinan J."/>
            <person name="LaButti K."/>
            <person name="Riley R."/>
            <person name="Lipzen A."/>
            <person name="Clum A."/>
            <person name="Drula E."/>
            <person name="Henrissat B."/>
            <person name="Kohler A."/>
            <person name="Grigoriev I.V."/>
            <person name="Martin F.M."/>
            <person name="Hacquard S."/>
        </authorList>
    </citation>
    <scope>NUCLEOTIDE SEQUENCE [LARGE SCALE GENOMIC DNA]</scope>
    <source>
        <strain evidence="12 13">MPI-SDFR-AT-0080</strain>
    </source>
</reference>
<organism evidence="12 13">
    <name type="scientific">Macrophomina phaseolina</name>
    <dbReference type="NCBI Taxonomy" id="35725"/>
    <lineage>
        <taxon>Eukaryota</taxon>
        <taxon>Fungi</taxon>
        <taxon>Dikarya</taxon>
        <taxon>Ascomycota</taxon>
        <taxon>Pezizomycotina</taxon>
        <taxon>Dothideomycetes</taxon>
        <taxon>Dothideomycetes incertae sedis</taxon>
        <taxon>Botryosphaeriales</taxon>
        <taxon>Botryosphaeriaceae</taxon>
        <taxon>Macrophomina</taxon>
    </lineage>
</organism>
<dbReference type="Proteomes" id="UP000774617">
    <property type="component" value="Unassembled WGS sequence"/>
</dbReference>
<keyword evidence="5" id="KW-0812">Transmembrane</keyword>
<proteinExistence type="inferred from homology"/>
<protein>
    <recommendedName>
        <fullName evidence="11">Cytochrome b-c1 complex subunit 8</fullName>
    </recommendedName>
    <alternativeName>
        <fullName evidence="11">Complex III subunit 8</fullName>
    </alternativeName>
</protein>
<dbReference type="Pfam" id="PF02939">
    <property type="entry name" value="UcrQ"/>
    <property type="match status" value="1"/>
</dbReference>
<evidence type="ECO:0000256" key="4">
    <source>
        <dbReference type="ARBA" id="ARBA00022660"/>
    </source>
</evidence>
<dbReference type="Gene3D" id="1.20.5.210">
    <property type="entry name" value="Cytochrome b-c1 complex subunit 8"/>
    <property type="match status" value="1"/>
</dbReference>
<evidence type="ECO:0000256" key="7">
    <source>
        <dbReference type="ARBA" id="ARBA00022982"/>
    </source>
</evidence>
<keyword evidence="4 11" id="KW-0679">Respiratory chain</keyword>
<keyword evidence="10" id="KW-0472">Membrane</keyword>
<evidence type="ECO:0000256" key="1">
    <source>
        <dbReference type="ARBA" id="ARBA00004434"/>
    </source>
</evidence>
<evidence type="ECO:0000256" key="6">
    <source>
        <dbReference type="ARBA" id="ARBA00022792"/>
    </source>
</evidence>
<evidence type="ECO:0000256" key="9">
    <source>
        <dbReference type="ARBA" id="ARBA00023128"/>
    </source>
</evidence>
<keyword evidence="6 11" id="KW-0999">Mitochondrion inner membrane</keyword>
<dbReference type="PANTHER" id="PTHR12119:SF2">
    <property type="entry name" value="CYTOCHROME B-C1 COMPLEX SUBUNIT 8"/>
    <property type="match status" value="1"/>
</dbReference>
<evidence type="ECO:0000256" key="5">
    <source>
        <dbReference type="ARBA" id="ARBA00022692"/>
    </source>
</evidence>
<accession>A0ABQ8FZZ5</accession>
<sequence>MGGGGEKMPGQPPSATPSPRFNADPIFFLQVHGLVGKPWYAISPSCDEPPPRPLRRAPFSASPSSTTHASVGLTVIRAGSPAQKGVTTYALSQNRQKPLGGAFHNAIFNTFRRTRQQILFWAPPLIAGYSLMQWAIEKNEFYNSKEGRALFSDEE</sequence>
<evidence type="ECO:0000313" key="12">
    <source>
        <dbReference type="EMBL" id="KAH7038939.1"/>
    </source>
</evidence>